<organism evidence="1 2">
    <name type="scientific">Hygrophoropsis aurantiaca</name>
    <dbReference type="NCBI Taxonomy" id="72124"/>
    <lineage>
        <taxon>Eukaryota</taxon>
        <taxon>Fungi</taxon>
        <taxon>Dikarya</taxon>
        <taxon>Basidiomycota</taxon>
        <taxon>Agaricomycotina</taxon>
        <taxon>Agaricomycetes</taxon>
        <taxon>Agaricomycetidae</taxon>
        <taxon>Boletales</taxon>
        <taxon>Coniophorineae</taxon>
        <taxon>Hygrophoropsidaceae</taxon>
        <taxon>Hygrophoropsis</taxon>
    </lineage>
</organism>
<name>A0ACB8AKH0_9AGAM</name>
<keyword evidence="2" id="KW-1185">Reference proteome</keyword>
<proteinExistence type="predicted"/>
<accession>A0ACB8AKH0</accession>
<evidence type="ECO:0000313" key="1">
    <source>
        <dbReference type="EMBL" id="KAH7913765.1"/>
    </source>
</evidence>
<comment type="caution">
    <text evidence="1">The sequence shown here is derived from an EMBL/GenBank/DDBJ whole genome shotgun (WGS) entry which is preliminary data.</text>
</comment>
<protein>
    <submittedName>
        <fullName evidence="1">Uncharacterized protein</fullName>
    </submittedName>
</protein>
<dbReference type="EMBL" id="MU267624">
    <property type="protein sequence ID" value="KAH7913765.1"/>
    <property type="molecule type" value="Genomic_DNA"/>
</dbReference>
<reference evidence="1" key="1">
    <citation type="journal article" date="2021" name="New Phytol.">
        <title>Evolutionary innovations through gain and loss of genes in the ectomycorrhizal Boletales.</title>
        <authorList>
            <person name="Wu G."/>
            <person name="Miyauchi S."/>
            <person name="Morin E."/>
            <person name="Kuo A."/>
            <person name="Drula E."/>
            <person name="Varga T."/>
            <person name="Kohler A."/>
            <person name="Feng B."/>
            <person name="Cao Y."/>
            <person name="Lipzen A."/>
            <person name="Daum C."/>
            <person name="Hundley H."/>
            <person name="Pangilinan J."/>
            <person name="Johnson J."/>
            <person name="Barry K."/>
            <person name="LaButti K."/>
            <person name="Ng V."/>
            <person name="Ahrendt S."/>
            <person name="Min B."/>
            <person name="Choi I.G."/>
            <person name="Park H."/>
            <person name="Plett J.M."/>
            <person name="Magnuson J."/>
            <person name="Spatafora J.W."/>
            <person name="Nagy L.G."/>
            <person name="Henrissat B."/>
            <person name="Grigoriev I.V."/>
            <person name="Yang Z.L."/>
            <person name="Xu J."/>
            <person name="Martin F.M."/>
        </authorList>
    </citation>
    <scope>NUCLEOTIDE SEQUENCE</scope>
    <source>
        <strain evidence="1">ATCC 28755</strain>
    </source>
</reference>
<evidence type="ECO:0000313" key="2">
    <source>
        <dbReference type="Proteomes" id="UP000790377"/>
    </source>
</evidence>
<gene>
    <name evidence="1" type="ORF">BJ138DRAFT_1145204</name>
</gene>
<sequence>MANDSNQPQKNGDKIDNPGLMRRSWHLFSPFSSSALASLPDKTQRPLRYTREDDIPEADQDVDGQRPTVRDYHAINSVPSQVRVPKKIATSLKVEGKVWFANERTWVSWVNLSVLLGTLALALFNSSDEVIARGFAYTYALISIGVLIYGFYLYQSRISMIRKRDPGHYDQIIGPVIISALLFFAILANFLFRVRELQQREVPIPGLGFLYQNTSNSPSLL</sequence>
<dbReference type="Proteomes" id="UP000790377">
    <property type="component" value="Unassembled WGS sequence"/>
</dbReference>